<dbReference type="PANTHER" id="PTHR10434:SF15">
    <property type="entry name" value="PHOSPHOLIPID_GLYCEROL ACYLTRANSFERASE DOMAIN-CONTAINING PROTEIN"/>
    <property type="match status" value="1"/>
</dbReference>
<reference evidence="5 6" key="1">
    <citation type="submission" date="2006-10" db="EMBL/GenBank/DDBJ databases">
        <title>Complete sequence of Syntrophobacter fumaroxidans MPOB.</title>
        <authorList>
            <consortium name="US DOE Joint Genome Institute"/>
            <person name="Copeland A."/>
            <person name="Lucas S."/>
            <person name="Lapidus A."/>
            <person name="Barry K."/>
            <person name="Detter J.C."/>
            <person name="Glavina del Rio T."/>
            <person name="Hammon N."/>
            <person name="Israni S."/>
            <person name="Pitluck S."/>
            <person name="Goltsman E.G."/>
            <person name="Martinez M."/>
            <person name="Schmutz J."/>
            <person name="Larimer F."/>
            <person name="Land M."/>
            <person name="Hauser L."/>
            <person name="Kyrpides N."/>
            <person name="Kim E."/>
            <person name="Boone D.R."/>
            <person name="Brockman F."/>
            <person name="Culley D."/>
            <person name="Ferry J."/>
            <person name="Gunsalus R."/>
            <person name="McInerney M.J."/>
            <person name="Morrison M."/>
            <person name="Plugge C."/>
            <person name="Rohlin L."/>
            <person name="Scholten J."/>
            <person name="Sieber J."/>
            <person name="Stams A.J.M."/>
            <person name="Worm P."/>
            <person name="Henstra A.M."/>
            <person name="Richardson P."/>
        </authorList>
    </citation>
    <scope>NUCLEOTIDE SEQUENCE [LARGE SCALE GENOMIC DNA]</scope>
    <source>
        <strain evidence="6">DSM 10017 / MPOB</strain>
    </source>
</reference>
<protein>
    <submittedName>
        <fullName evidence="5">Phospholipid/glycerol acyltransferase</fullName>
    </submittedName>
</protein>
<dbReference type="InParanoid" id="A0LJP7"/>
<dbReference type="eggNOG" id="COG0204">
    <property type="taxonomic scope" value="Bacteria"/>
</dbReference>
<keyword evidence="6" id="KW-1185">Reference proteome</keyword>
<dbReference type="InterPro" id="IPR002123">
    <property type="entry name" value="Plipid/glycerol_acylTrfase"/>
</dbReference>
<dbReference type="RefSeq" id="WP_011698819.1">
    <property type="nucleotide sequence ID" value="NC_008554.1"/>
</dbReference>
<dbReference type="GO" id="GO:0006654">
    <property type="term" value="P:phosphatidic acid biosynthetic process"/>
    <property type="evidence" value="ECO:0007669"/>
    <property type="project" value="TreeGrafter"/>
</dbReference>
<dbReference type="EMBL" id="CP000478">
    <property type="protein sequence ID" value="ABK17649.1"/>
    <property type="molecule type" value="Genomic_DNA"/>
</dbReference>
<dbReference type="SMART" id="SM00563">
    <property type="entry name" value="PlsC"/>
    <property type="match status" value="1"/>
</dbReference>
<dbReference type="Pfam" id="PF01553">
    <property type="entry name" value="Acyltransferase"/>
    <property type="match status" value="1"/>
</dbReference>
<name>A0LJP7_SYNFM</name>
<comment type="pathway">
    <text evidence="1">Lipid metabolism.</text>
</comment>
<sequence>MSPATVNVLGTRFALPRFDLVRVHTFFLQTVCRLLAFTVFRLKIVGRENIPSRGPAVLVCNHVSYVDWLILTAAFRPVIRFIMHHSFFHVPLLRRIFKDAKVIPIASGLESPALLEASFERIAGELEKGEIVCVFPEGRLTRTGNTISFRPGVERIVRTTPVPVIPLCLNGLWGSYFSRKYGKPMSTKPFRRSWARTLLVVGKPVPPGEVTAPGLRRIVDSMKVD</sequence>
<dbReference type="SUPFAM" id="SSF69593">
    <property type="entry name" value="Glycerol-3-phosphate (1)-acyltransferase"/>
    <property type="match status" value="1"/>
</dbReference>
<evidence type="ECO:0000256" key="2">
    <source>
        <dbReference type="ARBA" id="ARBA00022679"/>
    </source>
</evidence>
<evidence type="ECO:0000313" key="5">
    <source>
        <dbReference type="EMBL" id="ABK17649.1"/>
    </source>
</evidence>
<dbReference type="GO" id="GO:0003841">
    <property type="term" value="F:1-acylglycerol-3-phosphate O-acyltransferase activity"/>
    <property type="evidence" value="ECO:0007669"/>
    <property type="project" value="TreeGrafter"/>
</dbReference>
<dbReference type="HOGENOM" id="CLU_027938_4_5_7"/>
<feature type="domain" description="Phospholipid/glycerol acyltransferase" evidence="4">
    <location>
        <begin position="56"/>
        <end position="172"/>
    </location>
</feature>
<accession>A0LJP7</accession>
<dbReference type="PANTHER" id="PTHR10434">
    <property type="entry name" value="1-ACYL-SN-GLYCEROL-3-PHOSPHATE ACYLTRANSFERASE"/>
    <property type="match status" value="1"/>
</dbReference>
<organism evidence="5 6">
    <name type="scientific">Syntrophobacter fumaroxidans (strain DSM 10017 / MPOB)</name>
    <dbReference type="NCBI Taxonomy" id="335543"/>
    <lineage>
        <taxon>Bacteria</taxon>
        <taxon>Pseudomonadati</taxon>
        <taxon>Thermodesulfobacteriota</taxon>
        <taxon>Syntrophobacteria</taxon>
        <taxon>Syntrophobacterales</taxon>
        <taxon>Syntrophobacteraceae</taxon>
        <taxon>Syntrophobacter</taxon>
    </lineage>
</organism>
<dbReference type="CDD" id="cd07989">
    <property type="entry name" value="LPLAT_AGPAT-like"/>
    <property type="match status" value="1"/>
</dbReference>
<dbReference type="Proteomes" id="UP000001784">
    <property type="component" value="Chromosome"/>
</dbReference>
<dbReference type="AlphaFoldDB" id="A0LJP7"/>
<evidence type="ECO:0000256" key="3">
    <source>
        <dbReference type="ARBA" id="ARBA00023315"/>
    </source>
</evidence>
<keyword evidence="2 5" id="KW-0808">Transferase</keyword>
<proteinExistence type="predicted"/>
<dbReference type="KEGG" id="sfu:Sfum_1964"/>
<evidence type="ECO:0000256" key="1">
    <source>
        <dbReference type="ARBA" id="ARBA00005189"/>
    </source>
</evidence>
<evidence type="ECO:0000313" key="6">
    <source>
        <dbReference type="Proteomes" id="UP000001784"/>
    </source>
</evidence>
<keyword evidence="3 5" id="KW-0012">Acyltransferase</keyword>
<dbReference type="STRING" id="335543.Sfum_1964"/>
<evidence type="ECO:0000259" key="4">
    <source>
        <dbReference type="SMART" id="SM00563"/>
    </source>
</evidence>
<gene>
    <name evidence="5" type="ordered locus">Sfum_1964</name>
</gene>